<dbReference type="PANTHER" id="PTHR11360:SF252">
    <property type="entry name" value="MAJOR FACILITATOR SUPERFAMILY (MFS) PROFILE DOMAIN-CONTAINING PROTEIN-RELATED"/>
    <property type="match status" value="1"/>
</dbReference>
<dbReference type="EMBL" id="AFNW01000186">
    <property type="protein sequence ID" value="EKJ72966.1"/>
    <property type="molecule type" value="Genomic_DNA"/>
</dbReference>
<sequence length="309" mass="34158">MEGPSRDPQRSDILQEVRDEKPAADGGLVAWLGVVGAWLMFFITWGPAGSFGVFEAYYKSQMLSSYSESTIAWIDQYQLYNKKADCSWNNNNGRGIVFPILFNALEPKVGFGWTIRVFGFLQLVFGLAALGLLLQMPQKSTKPRKLFEWRAFTEIPYTTFCVGCFCQYLSYWIPLFYLVTYGRSVLGIRQSAGFIVFCVLFGISSGTFVAANPVATLHPTITPSLTIAGERLGMNWLISGLGTLLGAPIAGTLSRPESGQFLHAQIFTGCIMVGAALFMSVPLLVTFSYDRKEKRRLSAGVVESSSHLE</sequence>
<keyword evidence="1" id="KW-0812">Transmembrane</keyword>
<comment type="caution">
    <text evidence="2">The sequence shown here is derived from an EMBL/GenBank/DDBJ whole genome shotgun (WGS) entry which is preliminary data.</text>
</comment>
<keyword evidence="3" id="KW-1185">Reference proteome</keyword>
<feature type="transmembrane region" description="Helical" evidence="1">
    <location>
        <begin position="28"/>
        <end position="48"/>
    </location>
</feature>
<feature type="transmembrane region" description="Helical" evidence="1">
    <location>
        <begin position="191"/>
        <end position="211"/>
    </location>
</feature>
<evidence type="ECO:0000313" key="2">
    <source>
        <dbReference type="EMBL" id="EKJ72966.1"/>
    </source>
</evidence>
<feature type="transmembrane region" description="Helical" evidence="1">
    <location>
        <begin position="155"/>
        <end position="179"/>
    </location>
</feature>
<keyword evidence="1" id="KW-0472">Membrane</keyword>
<dbReference type="RefSeq" id="XP_009258255.1">
    <property type="nucleotide sequence ID" value="XM_009259980.1"/>
</dbReference>
<reference evidence="2 3" key="1">
    <citation type="journal article" date="2012" name="PLoS Pathog.">
        <title>Comparative pathogenomics reveals horizontally acquired novel virulence genes in fungi infecting cereal hosts.</title>
        <authorList>
            <person name="Gardiner D.M."/>
            <person name="McDonald M.C."/>
            <person name="Covarelli L."/>
            <person name="Solomon P.S."/>
            <person name="Rusu A.G."/>
            <person name="Marshall M."/>
            <person name="Kazan K."/>
            <person name="Chakraborty S."/>
            <person name="McDonald B.A."/>
            <person name="Manners J.M."/>
        </authorList>
    </citation>
    <scope>NUCLEOTIDE SEQUENCE [LARGE SCALE GENOMIC DNA]</scope>
    <source>
        <strain evidence="2 3">CS3096</strain>
    </source>
</reference>
<feature type="transmembrane region" description="Helical" evidence="1">
    <location>
        <begin position="113"/>
        <end position="134"/>
    </location>
</feature>
<keyword evidence="1" id="KW-1133">Transmembrane helix</keyword>
<gene>
    <name evidence="2" type="ORF">FPSE_06862</name>
</gene>
<organism evidence="2 3">
    <name type="scientific">Fusarium pseudograminearum (strain CS3096)</name>
    <name type="common">Wheat and barley crown-rot fungus</name>
    <dbReference type="NCBI Taxonomy" id="1028729"/>
    <lineage>
        <taxon>Eukaryota</taxon>
        <taxon>Fungi</taxon>
        <taxon>Dikarya</taxon>
        <taxon>Ascomycota</taxon>
        <taxon>Pezizomycotina</taxon>
        <taxon>Sordariomycetes</taxon>
        <taxon>Hypocreomycetidae</taxon>
        <taxon>Hypocreales</taxon>
        <taxon>Nectriaceae</taxon>
        <taxon>Fusarium</taxon>
    </lineage>
</organism>
<dbReference type="InterPro" id="IPR036259">
    <property type="entry name" value="MFS_trans_sf"/>
</dbReference>
<dbReference type="AlphaFoldDB" id="K3ULL0"/>
<feature type="transmembrane region" description="Helical" evidence="1">
    <location>
        <begin position="232"/>
        <end position="254"/>
    </location>
</feature>
<proteinExistence type="predicted"/>
<dbReference type="HOGENOM" id="CLU_900291_0_0_1"/>
<evidence type="ECO:0000256" key="1">
    <source>
        <dbReference type="SAM" id="Phobius"/>
    </source>
</evidence>
<protein>
    <recommendedName>
        <fullName evidence="4">Major facilitator superfamily (MFS) profile domain-containing protein</fullName>
    </recommendedName>
</protein>
<name>K3ULL0_FUSPC</name>
<dbReference type="PANTHER" id="PTHR11360">
    <property type="entry name" value="MONOCARBOXYLATE TRANSPORTER"/>
    <property type="match status" value="1"/>
</dbReference>
<accession>K3ULL0</accession>
<dbReference type="SUPFAM" id="SSF103473">
    <property type="entry name" value="MFS general substrate transporter"/>
    <property type="match status" value="1"/>
</dbReference>
<dbReference type="OrthoDB" id="6509908at2759"/>
<dbReference type="GeneID" id="20365480"/>
<dbReference type="Proteomes" id="UP000007978">
    <property type="component" value="Chromosome 1"/>
</dbReference>
<feature type="transmembrane region" description="Helical" evidence="1">
    <location>
        <begin position="266"/>
        <end position="287"/>
    </location>
</feature>
<dbReference type="eggNOG" id="KOG2504">
    <property type="taxonomic scope" value="Eukaryota"/>
</dbReference>
<dbReference type="InterPro" id="IPR050327">
    <property type="entry name" value="Proton-linked_MCT"/>
</dbReference>
<evidence type="ECO:0000313" key="3">
    <source>
        <dbReference type="Proteomes" id="UP000007978"/>
    </source>
</evidence>
<dbReference type="KEGG" id="fpu:FPSE_06862"/>
<evidence type="ECO:0008006" key="4">
    <source>
        <dbReference type="Google" id="ProtNLM"/>
    </source>
</evidence>